<dbReference type="InterPro" id="IPR045935">
    <property type="entry name" value="DUF6355"/>
</dbReference>
<evidence type="ECO:0000313" key="2">
    <source>
        <dbReference type="Proteomes" id="UP001589535"/>
    </source>
</evidence>
<proteinExistence type="predicted"/>
<dbReference type="Proteomes" id="UP001589535">
    <property type="component" value="Unassembled WGS sequence"/>
</dbReference>
<evidence type="ECO:0000313" key="1">
    <source>
        <dbReference type="EMBL" id="MFB9691178.1"/>
    </source>
</evidence>
<dbReference type="EMBL" id="JBHMBK010000074">
    <property type="protein sequence ID" value="MFB9691178.1"/>
    <property type="molecule type" value="Genomic_DNA"/>
</dbReference>
<dbReference type="RefSeq" id="WP_378207808.1">
    <property type="nucleotide sequence ID" value="NZ_JBHMBK010000074.1"/>
</dbReference>
<dbReference type="Pfam" id="PF19882">
    <property type="entry name" value="DUF6355"/>
    <property type="match status" value="1"/>
</dbReference>
<gene>
    <name evidence="1" type="ORF">ACFFTO_43995</name>
</gene>
<sequence>MVTGGILTSATGTTALASEHRVDTASTSSVTASSDPCGYWRAGDWLSGYTYWYRHCGNSTVRVHIDYYDGYTESSCFGPWEKRQLSWRTTNAYYVGLC</sequence>
<organism evidence="1 2">
    <name type="scientific">Amycolatopsis plumensis</name>
    <dbReference type="NCBI Taxonomy" id="236508"/>
    <lineage>
        <taxon>Bacteria</taxon>
        <taxon>Bacillati</taxon>
        <taxon>Actinomycetota</taxon>
        <taxon>Actinomycetes</taxon>
        <taxon>Pseudonocardiales</taxon>
        <taxon>Pseudonocardiaceae</taxon>
        <taxon>Amycolatopsis</taxon>
    </lineage>
</organism>
<keyword evidence="2" id="KW-1185">Reference proteome</keyword>
<comment type="caution">
    <text evidence="1">The sequence shown here is derived from an EMBL/GenBank/DDBJ whole genome shotgun (WGS) entry which is preliminary data.</text>
</comment>
<protein>
    <submittedName>
        <fullName evidence="1">DUF6355 family natural product biosynthesis protein</fullName>
    </submittedName>
</protein>
<accession>A0ABV5UIE2</accession>
<name>A0ABV5UIE2_9PSEU</name>
<reference evidence="1 2" key="1">
    <citation type="submission" date="2024-09" db="EMBL/GenBank/DDBJ databases">
        <authorList>
            <person name="Sun Q."/>
            <person name="Mori K."/>
        </authorList>
    </citation>
    <scope>NUCLEOTIDE SEQUENCE [LARGE SCALE GENOMIC DNA]</scope>
    <source>
        <strain evidence="1 2">JCM 13852</strain>
    </source>
</reference>